<dbReference type="InterPro" id="IPR002937">
    <property type="entry name" value="Amino_oxidase"/>
</dbReference>
<organism evidence="5 6">
    <name type="scientific">Secundilactobacillus collinoides DSM 20515 = JCM 1123</name>
    <dbReference type="NCBI Taxonomy" id="1423733"/>
    <lineage>
        <taxon>Bacteria</taxon>
        <taxon>Bacillati</taxon>
        <taxon>Bacillota</taxon>
        <taxon>Bacilli</taxon>
        <taxon>Lactobacillales</taxon>
        <taxon>Lactobacillaceae</taxon>
        <taxon>Secundilactobacillus</taxon>
    </lineage>
</organism>
<dbReference type="InterPro" id="IPR018203">
    <property type="entry name" value="GDP_dissociation_inhibitor"/>
</dbReference>
<feature type="domain" description="Amine oxidase" evidence="4">
    <location>
        <begin position="15"/>
        <end position="507"/>
    </location>
</feature>
<proteinExistence type="predicted"/>
<name>A0A0R2BJ30_SECCO</name>
<dbReference type="PRINTS" id="PR00891">
    <property type="entry name" value="RABGDIREP"/>
</dbReference>
<dbReference type="PANTHER" id="PTHR10668:SF103">
    <property type="entry name" value="PYRIDINE NUCLEOTIDE-DISULFIDE OXIDOREDUCTASE DOMAIN-CONTAINING PROTEIN 2"/>
    <property type="match status" value="1"/>
</dbReference>
<comment type="subunit">
    <text evidence="2">Interacts with COX5B; this interaction may contribute to localize PYROXD2 to the inner face of the inner mitochondrial membrane.</text>
</comment>
<comment type="function">
    <text evidence="1">Probable oxidoreductase that may play a role as regulator of mitochondrial function.</text>
</comment>
<dbReference type="Pfam" id="PF01593">
    <property type="entry name" value="Amino_oxidase"/>
    <property type="match status" value="1"/>
</dbReference>
<reference evidence="5 6" key="1">
    <citation type="journal article" date="2015" name="Genome Announc.">
        <title>Expanding the biotechnology potential of lactobacilli through comparative genomics of 213 strains and associated genera.</title>
        <authorList>
            <person name="Sun Z."/>
            <person name="Harris H.M."/>
            <person name="McCann A."/>
            <person name="Guo C."/>
            <person name="Argimon S."/>
            <person name="Zhang W."/>
            <person name="Yang X."/>
            <person name="Jeffery I.B."/>
            <person name="Cooney J.C."/>
            <person name="Kagawa T.F."/>
            <person name="Liu W."/>
            <person name="Song Y."/>
            <person name="Salvetti E."/>
            <person name="Wrobel A."/>
            <person name="Rasinkangas P."/>
            <person name="Parkhill J."/>
            <person name="Rea M.C."/>
            <person name="O'Sullivan O."/>
            <person name="Ritari J."/>
            <person name="Douillard F.P."/>
            <person name="Paul Ross R."/>
            <person name="Yang R."/>
            <person name="Briner A.E."/>
            <person name="Felis G.E."/>
            <person name="de Vos W.M."/>
            <person name="Barrangou R."/>
            <person name="Klaenhammer T.R."/>
            <person name="Caufield P.W."/>
            <person name="Cui Y."/>
            <person name="Zhang H."/>
            <person name="O'Toole P.W."/>
        </authorList>
    </citation>
    <scope>NUCLEOTIDE SEQUENCE [LARGE SCALE GENOMIC DNA]</scope>
    <source>
        <strain evidence="5 6">DSM 20515</strain>
    </source>
</reference>
<evidence type="ECO:0000256" key="1">
    <source>
        <dbReference type="ARBA" id="ARBA00037217"/>
    </source>
</evidence>
<dbReference type="PANTHER" id="PTHR10668">
    <property type="entry name" value="PHYTOENE DEHYDROGENASE"/>
    <property type="match status" value="1"/>
</dbReference>
<dbReference type="RefSeq" id="WP_054758991.1">
    <property type="nucleotide sequence ID" value="NZ_AYYR01000009.1"/>
</dbReference>
<dbReference type="Gene3D" id="3.50.50.60">
    <property type="entry name" value="FAD/NAD(P)-binding domain"/>
    <property type="match status" value="2"/>
</dbReference>
<dbReference type="GO" id="GO:0007264">
    <property type="term" value="P:small GTPase-mediated signal transduction"/>
    <property type="evidence" value="ECO:0007669"/>
    <property type="project" value="InterPro"/>
</dbReference>
<evidence type="ECO:0000313" key="6">
    <source>
        <dbReference type="Proteomes" id="UP000051845"/>
    </source>
</evidence>
<dbReference type="InterPro" id="IPR036188">
    <property type="entry name" value="FAD/NAD-bd_sf"/>
</dbReference>
<evidence type="ECO:0000313" key="5">
    <source>
        <dbReference type="EMBL" id="KRM77684.1"/>
    </source>
</evidence>
<evidence type="ECO:0000256" key="2">
    <source>
        <dbReference type="ARBA" id="ARBA00038825"/>
    </source>
</evidence>
<sequence length="549" mass="60636">MADYDVIVIGGGPNGLTTAGLLQAQGEKVACLEKNSYIGGLASNAHEFPGYTHNRGMWYLMFAKMQETLKSLELEKYGLKLLDPEHVIAILPLPENYGDPVFRMYNDGQETMQDIEENFGKETAKGFADFMGFLHRLQPALTREFAGEPTSPDELINSLETPEERQDMRTLLYGTAMELADRFFPDKRKQGPIRGYIASMCTDGFYGGPMTPGSALTLAYHFGTPSEGEGVTGSQFKMVKGGTGAFSEALAKSFAAHGGNLIKNAEVSQILVENNKAIGVQLSDGREITADNIVSGIDAYQTFIKLVGKDATPSWLTKSIKEINFTDTITQSYYAFNKLPSFTEDYDQLNHDGWRFSVWNMGSSELFEDNWDAVKEGRVPKYVSGGISFRSMVDPSLAPEGHYSGVFCTSPSWPIGTQPKDYAATKEKIFNSICAYYEKFMPDFRDCIDDYKVWSPVDFENEYNNTGGAWSHGPVQIDQMFDMRPVKGMSNFRAPIQNLYLCDSSNHPGPGYNGRAPFSCVKAMETDGVLKGTQSFGSSDVNTGASQNV</sequence>
<dbReference type="STRING" id="33960.TY91_11175"/>
<protein>
    <recommendedName>
        <fullName evidence="3">Pyridine nucleotide-disulfide oxidoreductase domain-containing protein 2</fullName>
    </recommendedName>
</protein>
<dbReference type="EMBL" id="AYYR01000009">
    <property type="protein sequence ID" value="KRM77684.1"/>
    <property type="molecule type" value="Genomic_DNA"/>
</dbReference>
<dbReference type="SUPFAM" id="SSF51905">
    <property type="entry name" value="FAD/NAD(P)-binding domain"/>
    <property type="match status" value="1"/>
</dbReference>
<dbReference type="AlphaFoldDB" id="A0A0R2BJ30"/>
<comment type="caution">
    <text evidence="5">The sequence shown here is derived from an EMBL/GenBank/DDBJ whole genome shotgun (WGS) entry which is preliminary data.</text>
</comment>
<evidence type="ECO:0000256" key="3">
    <source>
        <dbReference type="ARBA" id="ARBA00040298"/>
    </source>
</evidence>
<evidence type="ECO:0000259" key="4">
    <source>
        <dbReference type="Pfam" id="PF01593"/>
    </source>
</evidence>
<dbReference type="PATRIC" id="fig|1423733.4.peg.3179"/>
<gene>
    <name evidence="5" type="ORF">FC82_GL003055</name>
</gene>
<dbReference type="Proteomes" id="UP000051845">
    <property type="component" value="Unassembled WGS sequence"/>
</dbReference>
<dbReference type="GO" id="GO:0016491">
    <property type="term" value="F:oxidoreductase activity"/>
    <property type="evidence" value="ECO:0007669"/>
    <property type="project" value="InterPro"/>
</dbReference>
<dbReference type="GO" id="GO:0005092">
    <property type="term" value="F:GDP-dissociation inhibitor activity"/>
    <property type="evidence" value="ECO:0007669"/>
    <property type="project" value="InterPro"/>
</dbReference>
<accession>A0A0R2BJ30</accession>